<dbReference type="PANTHER" id="PTHR43278:SF4">
    <property type="entry name" value="NAD(P)H-DEPENDENT FMN-CONTAINING OXIDOREDUCTASE YWQN-RELATED"/>
    <property type="match status" value="1"/>
</dbReference>
<accession>A0A173XWK5</accession>
<dbReference type="RefSeq" id="WP_006427000.1">
    <property type="nucleotide sequence ID" value="NZ_CYYV01000002.1"/>
</dbReference>
<evidence type="ECO:0000256" key="2">
    <source>
        <dbReference type="ARBA" id="ARBA00022643"/>
    </source>
</evidence>
<dbReference type="SUPFAM" id="SSF52218">
    <property type="entry name" value="Flavoproteins"/>
    <property type="match status" value="1"/>
</dbReference>
<organism evidence="4 5">
    <name type="scientific">Fusicatenibacter saccharivorans</name>
    <dbReference type="NCBI Taxonomy" id="1150298"/>
    <lineage>
        <taxon>Bacteria</taxon>
        <taxon>Bacillati</taxon>
        <taxon>Bacillota</taxon>
        <taxon>Clostridia</taxon>
        <taxon>Lachnospirales</taxon>
        <taxon>Lachnospiraceae</taxon>
        <taxon>Fusicatenibacter</taxon>
    </lineage>
</organism>
<dbReference type="Proteomes" id="UP000095706">
    <property type="component" value="Unassembled WGS sequence"/>
</dbReference>
<sequence>MKVLLVNGSPHKNGCTYTALCEVSSALNENGISTDIFWIGNKPISGCIACRKCQEKNKCILDDIVNEFLEIAGDYDGFVFGTPVHWGGAGGAITSFMDRVFYADLNGGGDRFRLKPAAVVISARRAGTTATWDQVNKYFGLMQMPIITSRYWNMVHGTNPDEVKQDLEGMQVMQILGNNMAYFINCKNVATKMGIEMPKAPDFVFTNFIR</sequence>
<evidence type="ECO:0000259" key="3">
    <source>
        <dbReference type="Pfam" id="PF03358"/>
    </source>
</evidence>
<proteinExistence type="predicted"/>
<dbReference type="AlphaFoldDB" id="A0A173XWK5"/>
<feature type="domain" description="NADPH-dependent FMN reductase-like" evidence="3">
    <location>
        <begin position="1"/>
        <end position="157"/>
    </location>
</feature>
<dbReference type="PANTHER" id="PTHR43278">
    <property type="entry name" value="NAD(P)H-DEPENDENT FMN-CONTAINING OXIDOREDUCTASE YWQN-RELATED"/>
    <property type="match status" value="1"/>
</dbReference>
<dbReference type="Gene3D" id="3.40.50.360">
    <property type="match status" value="1"/>
</dbReference>
<dbReference type="Pfam" id="PF03358">
    <property type="entry name" value="FMN_red"/>
    <property type="match status" value="1"/>
</dbReference>
<dbReference type="InterPro" id="IPR005025">
    <property type="entry name" value="FMN_Rdtase-like_dom"/>
</dbReference>
<gene>
    <name evidence="4" type="ORF">ERS852406_00344</name>
</gene>
<protein>
    <submittedName>
        <fullName evidence="4">Cd1</fullName>
    </submittedName>
</protein>
<dbReference type="GeneID" id="93135614"/>
<evidence type="ECO:0000256" key="1">
    <source>
        <dbReference type="ARBA" id="ARBA00022630"/>
    </source>
</evidence>
<dbReference type="EMBL" id="CYYV01000002">
    <property type="protein sequence ID" value="CUN54808.1"/>
    <property type="molecule type" value="Genomic_DNA"/>
</dbReference>
<evidence type="ECO:0000313" key="4">
    <source>
        <dbReference type="EMBL" id="CUN54808.1"/>
    </source>
</evidence>
<reference evidence="4 5" key="1">
    <citation type="submission" date="2015-09" db="EMBL/GenBank/DDBJ databases">
        <authorList>
            <consortium name="Pathogen Informatics"/>
        </authorList>
    </citation>
    <scope>NUCLEOTIDE SEQUENCE [LARGE SCALE GENOMIC DNA]</scope>
    <source>
        <strain evidence="4 5">2789STDY5608849</strain>
    </source>
</reference>
<dbReference type="InterPro" id="IPR029039">
    <property type="entry name" value="Flavoprotein-like_sf"/>
</dbReference>
<keyword evidence="1" id="KW-0285">Flavoprotein</keyword>
<dbReference type="GO" id="GO:0016491">
    <property type="term" value="F:oxidoreductase activity"/>
    <property type="evidence" value="ECO:0007669"/>
    <property type="project" value="InterPro"/>
</dbReference>
<keyword evidence="2" id="KW-0288">FMN</keyword>
<name>A0A173XWK5_9FIRM</name>
<dbReference type="InterPro" id="IPR051796">
    <property type="entry name" value="ISF_SsuE-like"/>
</dbReference>
<evidence type="ECO:0000313" key="5">
    <source>
        <dbReference type="Proteomes" id="UP000095706"/>
    </source>
</evidence>